<dbReference type="PANTHER" id="PTHR12147:SF26">
    <property type="entry name" value="PEPTIDASE M28 DOMAIN-CONTAINING PROTEIN"/>
    <property type="match status" value="1"/>
</dbReference>
<dbReference type="InterPro" id="IPR045175">
    <property type="entry name" value="M28_fam"/>
</dbReference>
<dbReference type="RefSeq" id="WP_072979906.1">
    <property type="nucleotide sequence ID" value="NZ_CAXPJH010000006.1"/>
</dbReference>
<evidence type="ECO:0000313" key="4">
    <source>
        <dbReference type="Proteomes" id="UP000184240"/>
    </source>
</evidence>
<dbReference type="Gene3D" id="3.40.630.10">
    <property type="entry name" value="Zn peptidases"/>
    <property type="match status" value="1"/>
</dbReference>
<dbReference type="EMBL" id="FQXT01000001">
    <property type="protein sequence ID" value="SHH53693.1"/>
    <property type="molecule type" value="Genomic_DNA"/>
</dbReference>
<dbReference type="PANTHER" id="PTHR12147">
    <property type="entry name" value="METALLOPEPTIDASE M28 FAMILY MEMBER"/>
    <property type="match status" value="1"/>
</dbReference>
<protein>
    <submittedName>
        <fullName evidence="2">Peptidase M28-like protein</fullName>
    </submittedName>
    <submittedName>
        <fullName evidence="3">Peptidase family M28</fullName>
    </submittedName>
</protein>
<evidence type="ECO:0000313" key="3">
    <source>
        <dbReference type="EMBL" id="SHH53693.1"/>
    </source>
</evidence>
<sequence>MKQIVYMAGVLASVMLVNCGPKMTESSNHSGKEVTLTDVDPMPYAESITADELKEMLYVYASDEFEGRNTGEPGQKKAVAYLKDYYIDQDIPSALEDSYFQIVPESFFRAGSGIKASENVVAYIKGSTKPEEYIVISAHLDHVGVRDDGEVFNGADDDGSGTVGVLEIAEAFNKAVEAGYRPQRSIVFLHVTGEEKGLYGSRYYAENPIFPIENTVADLNIDMIGRVDDAHKDNENYIYLIGSDKLSTQLDSISTAVNNKYMNIDLDYTYNDENDPNRFYYRSDHYNFAKQGVPIIFYFNGTHEDYHKVTDTPDKINYPMLAKRAQLVFLTAWELANREDRIIVDKAP</sequence>
<dbReference type="CDD" id="cd05660">
    <property type="entry name" value="M28_like_PA"/>
    <property type="match status" value="1"/>
</dbReference>
<dbReference type="PROSITE" id="PS00018">
    <property type="entry name" value="EF_HAND_1"/>
    <property type="match status" value="1"/>
</dbReference>
<evidence type="ECO:0000259" key="1">
    <source>
        <dbReference type="Pfam" id="PF04389"/>
    </source>
</evidence>
<reference evidence="4" key="2">
    <citation type="submission" date="2016-11" db="EMBL/GenBank/DDBJ databases">
        <authorList>
            <person name="Varghese N."/>
            <person name="Submissions S."/>
        </authorList>
    </citation>
    <scope>NUCLEOTIDE SEQUENCE [LARGE SCALE GENOMIC DNA]</scope>
    <source>
        <strain evidence="4">DSM 19859</strain>
    </source>
</reference>
<dbReference type="GO" id="GO:0008235">
    <property type="term" value="F:metalloexopeptidase activity"/>
    <property type="evidence" value="ECO:0007669"/>
    <property type="project" value="InterPro"/>
</dbReference>
<dbReference type="AlphaFoldDB" id="A0A1M5TTG7"/>
<dbReference type="Pfam" id="PF04389">
    <property type="entry name" value="Peptidase_M28"/>
    <property type="match status" value="1"/>
</dbReference>
<feature type="domain" description="Peptidase M28" evidence="1">
    <location>
        <begin position="119"/>
        <end position="329"/>
    </location>
</feature>
<evidence type="ECO:0000313" key="2">
    <source>
        <dbReference type="EMBL" id="RXG28570.1"/>
    </source>
</evidence>
<proteinExistence type="predicted"/>
<dbReference type="OrthoDB" id="9778250at2"/>
<evidence type="ECO:0000313" key="5">
    <source>
        <dbReference type="Proteomes" id="UP000290037"/>
    </source>
</evidence>
<dbReference type="SUPFAM" id="SSF53187">
    <property type="entry name" value="Zn-dependent exopeptidases"/>
    <property type="match status" value="1"/>
</dbReference>
<dbReference type="EMBL" id="QOVN01000004">
    <property type="protein sequence ID" value="RXG28570.1"/>
    <property type="molecule type" value="Genomic_DNA"/>
</dbReference>
<dbReference type="InterPro" id="IPR018247">
    <property type="entry name" value="EF_Hand_1_Ca_BS"/>
</dbReference>
<accession>A0A1M5TTG7</accession>
<dbReference type="Proteomes" id="UP000184240">
    <property type="component" value="Unassembled WGS sequence"/>
</dbReference>
<dbReference type="STRING" id="573501.SAMN04487999_0443"/>
<gene>
    <name evidence="2" type="ORF">DSM01_2031</name>
    <name evidence="3" type="ORF">SAMN04487999_0443</name>
</gene>
<dbReference type="Proteomes" id="UP000290037">
    <property type="component" value="Unassembled WGS sequence"/>
</dbReference>
<reference evidence="2 5" key="3">
    <citation type="submission" date="2018-07" db="EMBL/GenBank/DDBJ databases">
        <title>Leeuwenhoekiella genomics.</title>
        <authorList>
            <person name="Tahon G."/>
            <person name="Willems A."/>
        </authorList>
    </citation>
    <scope>NUCLEOTIDE SEQUENCE [LARGE SCALE GENOMIC DNA]</scope>
    <source>
        <strain evidence="2 5">LMG 24856</strain>
    </source>
</reference>
<dbReference type="InterPro" id="IPR007484">
    <property type="entry name" value="Peptidase_M28"/>
</dbReference>
<name>A0A1M5TTG7_9FLAO</name>
<reference evidence="3" key="1">
    <citation type="submission" date="2016-11" db="EMBL/GenBank/DDBJ databases">
        <authorList>
            <person name="Jaros S."/>
            <person name="Januszkiewicz K."/>
            <person name="Wedrychowicz H."/>
        </authorList>
    </citation>
    <scope>NUCLEOTIDE SEQUENCE [LARGE SCALE GENOMIC DNA]</scope>
    <source>
        <strain evidence="3">DSM 19859</strain>
    </source>
</reference>
<dbReference type="GO" id="GO:0006508">
    <property type="term" value="P:proteolysis"/>
    <property type="evidence" value="ECO:0007669"/>
    <property type="project" value="InterPro"/>
</dbReference>
<keyword evidence="5" id="KW-1185">Reference proteome</keyword>
<organism evidence="3 4">
    <name type="scientific">Leeuwenhoekiella palythoae</name>
    <dbReference type="NCBI Taxonomy" id="573501"/>
    <lineage>
        <taxon>Bacteria</taxon>
        <taxon>Pseudomonadati</taxon>
        <taxon>Bacteroidota</taxon>
        <taxon>Flavobacteriia</taxon>
        <taxon>Flavobacteriales</taxon>
        <taxon>Flavobacteriaceae</taxon>
        <taxon>Leeuwenhoekiella</taxon>
    </lineage>
</organism>